<evidence type="ECO:0000256" key="8">
    <source>
        <dbReference type="ARBA" id="ARBA00023125"/>
    </source>
</evidence>
<dbReference type="SMART" id="SM00382">
    <property type="entry name" value="AAA"/>
    <property type="match status" value="1"/>
</dbReference>
<evidence type="ECO:0000259" key="12">
    <source>
        <dbReference type="PROSITE" id="PS51199"/>
    </source>
</evidence>
<evidence type="ECO:0000256" key="7">
    <source>
        <dbReference type="ARBA" id="ARBA00022840"/>
    </source>
</evidence>
<dbReference type="GO" id="GO:0005829">
    <property type="term" value="C:cytosol"/>
    <property type="evidence" value="ECO:0007669"/>
    <property type="project" value="TreeGrafter"/>
</dbReference>
<keyword evidence="2" id="KW-0639">Primosome</keyword>
<dbReference type="GO" id="GO:0016787">
    <property type="term" value="F:hydrolase activity"/>
    <property type="evidence" value="ECO:0007669"/>
    <property type="project" value="UniProtKB-KW"/>
</dbReference>
<accession>X0THX2</accession>
<dbReference type="NCBIfam" id="TIGR00665">
    <property type="entry name" value="DnaB"/>
    <property type="match status" value="1"/>
</dbReference>
<comment type="caution">
    <text evidence="13">The sequence shown here is derived from an EMBL/GenBank/DDBJ whole genome shotgun (WGS) entry which is preliminary data.</text>
</comment>
<comment type="similarity">
    <text evidence="1">Belongs to the helicase family. DnaB subfamily.</text>
</comment>
<evidence type="ECO:0000256" key="2">
    <source>
        <dbReference type="ARBA" id="ARBA00022515"/>
    </source>
</evidence>
<dbReference type="InterPro" id="IPR016136">
    <property type="entry name" value="DNA_helicase_N/primase_C"/>
</dbReference>
<dbReference type="InterPro" id="IPR036185">
    <property type="entry name" value="DNA_heli_DnaB-like_N_sf"/>
</dbReference>
<evidence type="ECO:0000256" key="6">
    <source>
        <dbReference type="ARBA" id="ARBA00022806"/>
    </source>
</evidence>
<dbReference type="InterPro" id="IPR007692">
    <property type="entry name" value="DNA_helicase_DnaB"/>
</dbReference>
<dbReference type="SUPFAM" id="SSF52540">
    <property type="entry name" value="P-loop containing nucleoside triphosphate hydrolases"/>
    <property type="match status" value="1"/>
</dbReference>
<evidence type="ECO:0000256" key="4">
    <source>
        <dbReference type="ARBA" id="ARBA00022741"/>
    </source>
</evidence>
<keyword evidence="3" id="KW-0235">DNA replication</keyword>
<keyword evidence="4" id="KW-0547">Nucleotide-binding</keyword>
<protein>
    <recommendedName>
        <fullName evidence="10">DNA 5'-3' helicase</fullName>
        <ecNumber evidence="10">5.6.2.3</ecNumber>
    </recommendedName>
</protein>
<evidence type="ECO:0000256" key="10">
    <source>
        <dbReference type="ARBA" id="ARBA00044969"/>
    </source>
</evidence>
<dbReference type="GO" id="GO:1990077">
    <property type="term" value="C:primosome complex"/>
    <property type="evidence" value="ECO:0007669"/>
    <property type="project" value="UniProtKB-KW"/>
</dbReference>
<dbReference type="GO" id="GO:0006269">
    <property type="term" value="P:DNA replication, synthesis of primer"/>
    <property type="evidence" value="ECO:0007669"/>
    <property type="project" value="UniProtKB-KW"/>
</dbReference>
<dbReference type="InterPro" id="IPR027417">
    <property type="entry name" value="P-loop_NTPase"/>
</dbReference>
<dbReference type="Gene3D" id="1.10.860.10">
    <property type="entry name" value="DNAb Helicase, Chain A"/>
    <property type="match status" value="1"/>
</dbReference>
<dbReference type="PANTHER" id="PTHR30153">
    <property type="entry name" value="REPLICATIVE DNA HELICASE DNAB"/>
    <property type="match status" value="1"/>
</dbReference>
<dbReference type="GO" id="GO:0043139">
    <property type="term" value="F:5'-3' DNA helicase activity"/>
    <property type="evidence" value="ECO:0007669"/>
    <property type="project" value="UniProtKB-EC"/>
</dbReference>
<keyword evidence="9" id="KW-0413">Isomerase</keyword>
<dbReference type="AlphaFoldDB" id="X0THX2"/>
<evidence type="ECO:0000256" key="11">
    <source>
        <dbReference type="ARBA" id="ARBA00048954"/>
    </source>
</evidence>
<comment type="catalytic activity">
    <reaction evidence="11">
        <text>ATP + H2O = ADP + phosphate + H(+)</text>
        <dbReference type="Rhea" id="RHEA:13065"/>
        <dbReference type="ChEBI" id="CHEBI:15377"/>
        <dbReference type="ChEBI" id="CHEBI:15378"/>
        <dbReference type="ChEBI" id="CHEBI:30616"/>
        <dbReference type="ChEBI" id="CHEBI:43474"/>
        <dbReference type="ChEBI" id="CHEBI:456216"/>
        <dbReference type="EC" id="5.6.2.3"/>
    </reaction>
</comment>
<dbReference type="EC" id="5.6.2.3" evidence="10"/>
<dbReference type="CDD" id="cd00984">
    <property type="entry name" value="DnaB_C"/>
    <property type="match status" value="1"/>
</dbReference>
<evidence type="ECO:0000256" key="5">
    <source>
        <dbReference type="ARBA" id="ARBA00022801"/>
    </source>
</evidence>
<feature type="domain" description="SF4 helicase" evidence="12">
    <location>
        <begin position="162"/>
        <end position="406"/>
    </location>
</feature>
<dbReference type="Pfam" id="PF03796">
    <property type="entry name" value="DnaB_C"/>
    <property type="match status" value="1"/>
</dbReference>
<dbReference type="SUPFAM" id="SSF48024">
    <property type="entry name" value="N-terminal domain of DnaB helicase"/>
    <property type="match status" value="1"/>
</dbReference>
<feature type="non-terminal residue" evidence="13">
    <location>
        <position position="406"/>
    </location>
</feature>
<name>X0THX2_9ZZZZ</name>
<dbReference type="PROSITE" id="PS51199">
    <property type="entry name" value="SF4_HELICASE"/>
    <property type="match status" value="1"/>
</dbReference>
<sequence>MCILGGMLIDREAIGVAVEMLDSHCFYMDAHRKLFSAIISLYQKSIEIDPVTLSDQLEKDGSVEDVGGRSYILEIFSSVPTSANIAYHARIVLEKYMLRRLIESCTEIIQQAYQPVEDVDNLIDSSEQRIFQIQDFRLTEGFSQMNPIIHEIINDLEKRQQQNITMTGLPSSFRDLDKITVGFQKSELIIIAGRPGMGKTSFCLNVALSLACGTREHPDPVPVAIFSLEMSRKVLVQRLLCSQARIPVNKMRTAKLTDLEWGNLNNAANRLHDSPIFIDDTPEISVLELRAKSRRLCKTENIGMVIVDYLQLMRVSGKTESRQQEISLISRSLKALAKELDIPVMALSQLSRAVEGRQDRRPQLADLRESGAIEQDADVVLFIYRPELYGIEDHNGRSTEGLAEIL</sequence>
<dbReference type="Gene3D" id="3.40.50.300">
    <property type="entry name" value="P-loop containing nucleotide triphosphate hydrolases"/>
    <property type="match status" value="1"/>
</dbReference>
<dbReference type="GO" id="GO:0005524">
    <property type="term" value="F:ATP binding"/>
    <property type="evidence" value="ECO:0007669"/>
    <property type="project" value="UniProtKB-KW"/>
</dbReference>
<keyword evidence="6" id="KW-0347">Helicase</keyword>
<dbReference type="InterPro" id="IPR007694">
    <property type="entry name" value="DNA_helicase_DnaB-like_C"/>
</dbReference>
<dbReference type="Pfam" id="PF00772">
    <property type="entry name" value="DnaB"/>
    <property type="match status" value="1"/>
</dbReference>
<keyword evidence="5" id="KW-0378">Hydrolase</keyword>
<proteinExistence type="inferred from homology"/>
<dbReference type="InterPro" id="IPR007693">
    <property type="entry name" value="DNA_helicase_DnaB-like_N"/>
</dbReference>
<gene>
    <name evidence="13" type="ORF">S01H1_05722</name>
</gene>
<evidence type="ECO:0000256" key="1">
    <source>
        <dbReference type="ARBA" id="ARBA00008428"/>
    </source>
</evidence>
<reference evidence="13" key="1">
    <citation type="journal article" date="2014" name="Front. Microbiol.">
        <title>High frequency of phylogenetically diverse reductive dehalogenase-homologous genes in deep subseafloor sedimentary metagenomes.</title>
        <authorList>
            <person name="Kawai M."/>
            <person name="Futagami T."/>
            <person name="Toyoda A."/>
            <person name="Takaki Y."/>
            <person name="Nishi S."/>
            <person name="Hori S."/>
            <person name="Arai W."/>
            <person name="Tsubouchi T."/>
            <person name="Morono Y."/>
            <person name="Uchiyama I."/>
            <person name="Ito T."/>
            <person name="Fujiyama A."/>
            <person name="Inagaki F."/>
            <person name="Takami H."/>
        </authorList>
    </citation>
    <scope>NUCLEOTIDE SEQUENCE</scope>
    <source>
        <strain evidence="13">Expedition CK06-06</strain>
    </source>
</reference>
<keyword evidence="8" id="KW-0238">DNA-binding</keyword>
<dbReference type="GO" id="GO:0003677">
    <property type="term" value="F:DNA binding"/>
    <property type="evidence" value="ECO:0007669"/>
    <property type="project" value="UniProtKB-KW"/>
</dbReference>
<evidence type="ECO:0000313" key="13">
    <source>
        <dbReference type="EMBL" id="GAF75690.1"/>
    </source>
</evidence>
<dbReference type="InterPro" id="IPR003593">
    <property type="entry name" value="AAA+_ATPase"/>
</dbReference>
<evidence type="ECO:0000256" key="9">
    <source>
        <dbReference type="ARBA" id="ARBA00023235"/>
    </source>
</evidence>
<dbReference type="PANTHER" id="PTHR30153:SF2">
    <property type="entry name" value="REPLICATIVE DNA HELICASE"/>
    <property type="match status" value="1"/>
</dbReference>
<evidence type="ECO:0000256" key="3">
    <source>
        <dbReference type="ARBA" id="ARBA00022705"/>
    </source>
</evidence>
<organism evidence="13">
    <name type="scientific">marine sediment metagenome</name>
    <dbReference type="NCBI Taxonomy" id="412755"/>
    <lineage>
        <taxon>unclassified sequences</taxon>
        <taxon>metagenomes</taxon>
        <taxon>ecological metagenomes</taxon>
    </lineage>
</organism>
<dbReference type="EMBL" id="BARS01002976">
    <property type="protein sequence ID" value="GAF75690.1"/>
    <property type="molecule type" value="Genomic_DNA"/>
</dbReference>
<dbReference type="FunFam" id="1.10.860.10:FF:000001">
    <property type="entry name" value="Replicative DNA helicase"/>
    <property type="match status" value="1"/>
</dbReference>
<keyword evidence="7" id="KW-0067">ATP-binding</keyword>